<evidence type="ECO:0000313" key="2">
    <source>
        <dbReference type="Proteomes" id="UP000593579"/>
    </source>
</evidence>
<proteinExistence type="predicted"/>
<accession>A0A7J9BQV1</accession>
<evidence type="ECO:0000313" key="1">
    <source>
        <dbReference type="EMBL" id="MBA0738544.1"/>
    </source>
</evidence>
<feature type="non-terminal residue" evidence="1">
    <location>
        <position position="70"/>
    </location>
</feature>
<name>A0A7J9BQV1_GOSGO</name>
<dbReference type="AlphaFoldDB" id="A0A7J9BQV1"/>
<protein>
    <submittedName>
        <fullName evidence="1">Uncharacterized protein</fullName>
    </submittedName>
</protein>
<keyword evidence="2" id="KW-1185">Reference proteome</keyword>
<dbReference type="EMBL" id="JABEZY010000005">
    <property type="protein sequence ID" value="MBA0738544.1"/>
    <property type="molecule type" value="Genomic_DNA"/>
</dbReference>
<feature type="non-terminal residue" evidence="1">
    <location>
        <position position="1"/>
    </location>
</feature>
<dbReference type="Proteomes" id="UP000593579">
    <property type="component" value="Unassembled WGS sequence"/>
</dbReference>
<reference evidence="1 2" key="1">
    <citation type="journal article" date="2019" name="Genome Biol. Evol.">
        <title>Insights into the evolution of the New World diploid cottons (Gossypium, subgenus Houzingenia) based on genome sequencing.</title>
        <authorList>
            <person name="Grover C.E."/>
            <person name="Arick M.A. 2nd"/>
            <person name="Thrash A."/>
            <person name="Conover J.L."/>
            <person name="Sanders W.S."/>
            <person name="Peterson D.G."/>
            <person name="Frelichowski J.E."/>
            <person name="Scheffler J.A."/>
            <person name="Scheffler B.E."/>
            <person name="Wendel J.F."/>
        </authorList>
    </citation>
    <scope>NUCLEOTIDE SEQUENCE [LARGE SCALE GENOMIC DNA]</scope>
    <source>
        <strain evidence="1">5</strain>
        <tissue evidence="1">Leaf</tissue>
    </source>
</reference>
<gene>
    <name evidence="1" type="ORF">Gogos_011882</name>
</gene>
<comment type="caution">
    <text evidence="1">The sequence shown here is derived from an EMBL/GenBank/DDBJ whole genome shotgun (WGS) entry which is preliminary data.</text>
</comment>
<dbReference type="OrthoDB" id="10307166at2759"/>
<sequence>YEWNHYGDKSNVYISNSLSTLSKNWIHLFTYRAVDRGSGAAFTVCGILGGMITSFSNCFNRVVIHFDNLE</sequence>
<organism evidence="1 2">
    <name type="scientific">Gossypium gossypioides</name>
    <name type="common">Mexican cotton</name>
    <name type="synonym">Selera gossypioides</name>
    <dbReference type="NCBI Taxonomy" id="34282"/>
    <lineage>
        <taxon>Eukaryota</taxon>
        <taxon>Viridiplantae</taxon>
        <taxon>Streptophyta</taxon>
        <taxon>Embryophyta</taxon>
        <taxon>Tracheophyta</taxon>
        <taxon>Spermatophyta</taxon>
        <taxon>Magnoliopsida</taxon>
        <taxon>eudicotyledons</taxon>
        <taxon>Gunneridae</taxon>
        <taxon>Pentapetalae</taxon>
        <taxon>rosids</taxon>
        <taxon>malvids</taxon>
        <taxon>Malvales</taxon>
        <taxon>Malvaceae</taxon>
        <taxon>Malvoideae</taxon>
        <taxon>Gossypium</taxon>
    </lineage>
</organism>